<evidence type="ECO:0000313" key="3">
    <source>
        <dbReference type="Proteomes" id="UP000198280"/>
    </source>
</evidence>
<sequence length="326" mass="36365">MDREKAAEHAEVFEHFGIPEQDRPEESCYDYAPVFRTTVAGTPSAVKRTRNLPAAAAIGRWTRAMADSGIGVVTPLDLPGNPALVGERVWVAYPWIPGRPYDGSVADIAAAGALLGRMHAHAHERDPELPSFEWPEHDDADVEAEIEDLRRVLTLRAPDIAEAVLARSAPWHRSFMAETLPAIRDGELPHVAASTDFKANNLVYTDNGPVLVDPDNADYLPRIIDLAMAALLFHNELPSAPPRLFTPAEWQVFTDEYLARVSLSAAEIELWPTALRYLITEWGTWTLVDADEWDDWSNPHKRAFLRDLATIEPDALSIVRIPLMDR</sequence>
<dbReference type="RefSeq" id="WP_089225677.1">
    <property type="nucleotide sequence ID" value="NZ_FZOF01000011.1"/>
</dbReference>
<dbReference type="OrthoDB" id="30633at2"/>
<evidence type="ECO:0000259" key="1">
    <source>
        <dbReference type="Pfam" id="PF01636"/>
    </source>
</evidence>
<accession>A0A239IP83</accession>
<keyword evidence="2" id="KW-0808">Transferase</keyword>
<keyword evidence="3" id="KW-1185">Reference proteome</keyword>
<dbReference type="EMBL" id="FZOF01000011">
    <property type="protein sequence ID" value="SNS95385.1"/>
    <property type="molecule type" value="Genomic_DNA"/>
</dbReference>
<dbReference type="SUPFAM" id="SSF56112">
    <property type="entry name" value="Protein kinase-like (PK-like)"/>
    <property type="match status" value="1"/>
</dbReference>
<dbReference type="Pfam" id="PF01636">
    <property type="entry name" value="APH"/>
    <property type="match status" value="1"/>
</dbReference>
<dbReference type="InterPro" id="IPR002575">
    <property type="entry name" value="Aminoglycoside_PTrfase"/>
</dbReference>
<organism evidence="2 3">
    <name type="scientific">Actinacidiphila glaucinigra</name>
    <dbReference type="NCBI Taxonomy" id="235986"/>
    <lineage>
        <taxon>Bacteria</taxon>
        <taxon>Bacillati</taxon>
        <taxon>Actinomycetota</taxon>
        <taxon>Actinomycetes</taxon>
        <taxon>Kitasatosporales</taxon>
        <taxon>Streptomycetaceae</taxon>
        <taxon>Actinacidiphila</taxon>
    </lineage>
</organism>
<dbReference type="AlphaFoldDB" id="A0A239IP83"/>
<dbReference type="GO" id="GO:0016301">
    <property type="term" value="F:kinase activity"/>
    <property type="evidence" value="ECO:0007669"/>
    <property type="project" value="UniProtKB-KW"/>
</dbReference>
<dbReference type="Proteomes" id="UP000198280">
    <property type="component" value="Unassembled WGS sequence"/>
</dbReference>
<reference evidence="2 3" key="1">
    <citation type="submission" date="2017-06" db="EMBL/GenBank/DDBJ databases">
        <authorList>
            <person name="Kim H.J."/>
            <person name="Triplett B.A."/>
        </authorList>
    </citation>
    <scope>NUCLEOTIDE SEQUENCE [LARGE SCALE GENOMIC DNA]</scope>
    <source>
        <strain evidence="2 3">CGMCC 4.1858</strain>
    </source>
</reference>
<keyword evidence="2" id="KW-0418">Kinase</keyword>
<protein>
    <submittedName>
        <fullName evidence="2">Ser/Thr protein kinase RdoA involved in Cpx stress response, MazF antagonist</fullName>
    </submittedName>
</protein>
<evidence type="ECO:0000313" key="2">
    <source>
        <dbReference type="EMBL" id="SNS95385.1"/>
    </source>
</evidence>
<proteinExistence type="predicted"/>
<dbReference type="InterPro" id="IPR011009">
    <property type="entry name" value="Kinase-like_dom_sf"/>
</dbReference>
<feature type="domain" description="Aminoglycoside phosphotransferase" evidence="1">
    <location>
        <begin position="51"/>
        <end position="238"/>
    </location>
</feature>
<dbReference type="Gene3D" id="3.90.1200.10">
    <property type="match status" value="1"/>
</dbReference>
<name>A0A239IP83_9ACTN</name>
<gene>
    <name evidence="2" type="ORF">SAMN05216252_11155</name>
</gene>